<feature type="transmembrane region" description="Helical" evidence="1">
    <location>
        <begin position="113"/>
        <end position="130"/>
    </location>
</feature>
<keyword evidence="1" id="KW-1133">Transmembrane helix</keyword>
<gene>
    <name evidence="2" type="ORF">ACE1CA_30850</name>
</gene>
<feature type="transmembrane region" description="Helical" evidence="1">
    <location>
        <begin position="232"/>
        <end position="250"/>
    </location>
</feature>
<feature type="transmembrane region" description="Helical" evidence="1">
    <location>
        <begin position="142"/>
        <end position="159"/>
    </location>
</feature>
<dbReference type="InterPro" id="IPR010390">
    <property type="entry name" value="ABC-2_transporter-like"/>
</dbReference>
<sequence length="262" mass="30465">MRGFFRKARALLLVYYAYMLEYRAELLLWVLSGSLPLILMGIWMEAAESGSFGLSPLDFARYFIASFVVRQITVVWVIWEFEKQVVQGTLSPLLLQPLDPGWHHFTSHVSERLARLPFILILVILFFVLYPQSFWLPSSGVVLLFLLAVILAFMLRFLIQYTLAMFSFWIERATALEQIWFLFFLFLSGIVAPLEVFPPEVREFVLWTPFPYILYFPAALIVGLPVNVGRGFLAILGWSVIFFVLNRWLWRRGLKRYSGMGA</sequence>
<dbReference type="RefSeq" id="WP_413281202.1">
    <property type="nucleotide sequence ID" value="NZ_JBHFNT010000284.1"/>
</dbReference>
<keyword evidence="1" id="KW-0812">Transmembrane</keyword>
<dbReference type="PANTHER" id="PTHR36832">
    <property type="entry name" value="SLR1174 PROTEIN-RELATED"/>
    <property type="match status" value="1"/>
</dbReference>
<evidence type="ECO:0000313" key="2">
    <source>
        <dbReference type="EMBL" id="MFB2838910.1"/>
    </source>
</evidence>
<name>A0ABV4WUX6_9CYAN</name>
<comment type="caution">
    <text evidence="2">The sequence shown here is derived from an EMBL/GenBank/DDBJ whole genome shotgun (WGS) entry which is preliminary data.</text>
</comment>
<dbReference type="Pfam" id="PF06182">
    <property type="entry name" value="ABC2_membrane_6"/>
    <property type="match status" value="1"/>
</dbReference>
<dbReference type="Proteomes" id="UP001576780">
    <property type="component" value="Unassembled WGS sequence"/>
</dbReference>
<evidence type="ECO:0000256" key="1">
    <source>
        <dbReference type="SAM" id="Phobius"/>
    </source>
</evidence>
<protein>
    <submittedName>
        <fullName evidence="2">ABC transporter permease</fullName>
    </submittedName>
</protein>
<dbReference type="EMBL" id="JBHFNT010000284">
    <property type="protein sequence ID" value="MFB2838910.1"/>
    <property type="molecule type" value="Genomic_DNA"/>
</dbReference>
<feature type="transmembrane region" description="Helical" evidence="1">
    <location>
        <begin position="26"/>
        <end position="47"/>
    </location>
</feature>
<reference evidence="2 3" key="1">
    <citation type="submission" date="2024-09" db="EMBL/GenBank/DDBJ databases">
        <title>Floridaenema gen nov. (Aerosakkonemataceae, Aerosakkonematales ord. nov., Cyanobacteria) from benthic tropical and subtropical fresh waters, with the description of four new species.</title>
        <authorList>
            <person name="Moretto J.A."/>
            <person name="Berthold D.E."/>
            <person name="Lefler F.W."/>
            <person name="Huang I.-S."/>
            <person name="Laughinghouse H. IV."/>
        </authorList>
    </citation>
    <scope>NUCLEOTIDE SEQUENCE [LARGE SCALE GENOMIC DNA]</scope>
    <source>
        <strain evidence="2 3">BLCC-F167</strain>
    </source>
</reference>
<keyword evidence="1" id="KW-0472">Membrane</keyword>
<dbReference type="PANTHER" id="PTHR36832:SF1">
    <property type="entry name" value="SLR1174 PROTEIN"/>
    <property type="match status" value="1"/>
</dbReference>
<proteinExistence type="predicted"/>
<evidence type="ECO:0000313" key="3">
    <source>
        <dbReference type="Proteomes" id="UP001576780"/>
    </source>
</evidence>
<feature type="transmembrane region" description="Helical" evidence="1">
    <location>
        <begin position="179"/>
        <end position="197"/>
    </location>
</feature>
<keyword evidence="3" id="KW-1185">Reference proteome</keyword>
<accession>A0ABV4WUX6</accession>
<feature type="transmembrane region" description="Helical" evidence="1">
    <location>
        <begin position="204"/>
        <end position="226"/>
    </location>
</feature>
<organism evidence="2 3">
    <name type="scientific">Floridaenema evergladense BLCC-F167</name>
    <dbReference type="NCBI Taxonomy" id="3153639"/>
    <lineage>
        <taxon>Bacteria</taxon>
        <taxon>Bacillati</taxon>
        <taxon>Cyanobacteriota</taxon>
        <taxon>Cyanophyceae</taxon>
        <taxon>Oscillatoriophycideae</taxon>
        <taxon>Aerosakkonematales</taxon>
        <taxon>Aerosakkonemataceae</taxon>
        <taxon>Floridanema</taxon>
        <taxon>Floridanema evergladense</taxon>
    </lineage>
</organism>